<dbReference type="PROSITE" id="PS51918">
    <property type="entry name" value="RADICAL_SAM"/>
    <property type="match status" value="1"/>
</dbReference>
<accession>A0A4Y9IN86</accession>
<dbReference type="RefSeq" id="WP_135104751.1">
    <property type="nucleotide sequence ID" value="NZ_JADGKW010000002.1"/>
</dbReference>
<comment type="cofactor">
    <cofactor evidence="1">
        <name>[4Fe-4S] cluster</name>
        <dbReference type="ChEBI" id="CHEBI:49883"/>
    </cofactor>
</comment>
<dbReference type="SFLD" id="SFLDS00029">
    <property type="entry name" value="Radical_SAM"/>
    <property type="match status" value="1"/>
</dbReference>
<dbReference type="NCBIfam" id="NF010308">
    <property type="entry name" value="PRK13745.1"/>
    <property type="match status" value="1"/>
</dbReference>
<dbReference type="Pfam" id="PF13186">
    <property type="entry name" value="SPASM"/>
    <property type="match status" value="1"/>
</dbReference>
<dbReference type="SFLD" id="SFLDG01072">
    <property type="entry name" value="dehydrogenase_like"/>
    <property type="match status" value="1"/>
</dbReference>
<comment type="caution">
    <text evidence="9">The sequence shown here is derived from an EMBL/GenBank/DDBJ whole genome shotgun (WGS) entry which is preliminary data.</text>
</comment>
<dbReference type="CDD" id="cd21120">
    <property type="entry name" value="SPASM_anSME"/>
    <property type="match status" value="1"/>
</dbReference>
<dbReference type="PANTHER" id="PTHR43273">
    <property type="entry name" value="ANAEROBIC SULFATASE-MATURATING ENZYME HOMOLOG ASLB-RELATED"/>
    <property type="match status" value="1"/>
</dbReference>
<dbReference type="GO" id="GO:0051539">
    <property type="term" value="F:4 iron, 4 sulfur cluster binding"/>
    <property type="evidence" value="ECO:0007669"/>
    <property type="project" value="UniProtKB-KW"/>
</dbReference>
<sequence>MSSKTYAPFAKPLYVMLKPIGAVCNLGCTYCYYLEKKELYPDKDNKTIMSDDLLERFVSQYIEAQTMQPILFTWHGGEPLMRDISFYKKALELQRKYAKGKQISNTLQTNGTLLNDEWCEFFREKNFLIGISIDGAKPFHDKYRTTKDRRPTFDRVVGGINLLKKHGVEYNIMGVVNDFNINHPLQFYQFFKDIDSHYIQFSPAVERDSKGNVTQWSVTPEKWGDFLIAIFNEWVRKDVGIYFVQYFDSALANWVGVDPGICIFAKNCGHAGVMEFNGDVYSCDHFVYPQYKLGNINDKTLIEMMYSTQQTEFGLAKSASLSSQCKQCKYLFACRGECPKNRISKTQSGEEINYLCNGYYKFFEHIAPYMDFMKKELEAQRPPGNIMKVLK</sequence>
<dbReference type="NCBIfam" id="TIGR04085">
    <property type="entry name" value="rSAM_more_4Fe4S"/>
    <property type="match status" value="1"/>
</dbReference>
<proteinExistence type="inferred from homology"/>
<keyword evidence="2" id="KW-0004">4Fe-4S</keyword>
<evidence type="ECO:0000256" key="3">
    <source>
        <dbReference type="ARBA" id="ARBA00022691"/>
    </source>
</evidence>
<comment type="similarity">
    <text evidence="7">Belongs to the radical SAM superfamily. Anaerobic sulfatase-maturating enzyme family.</text>
</comment>
<dbReference type="InterPro" id="IPR047207">
    <property type="entry name" value="SPASM_anSME"/>
</dbReference>
<evidence type="ECO:0000256" key="2">
    <source>
        <dbReference type="ARBA" id="ARBA00022485"/>
    </source>
</evidence>
<protein>
    <submittedName>
        <fullName evidence="9">Anaerobic sulfatase-maturation protein</fullName>
    </submittedName>
</protein>
<dbReference type="OrthoDB" id="9808591at2"/>
<dbReference type="NCBIfam" id="TIGR03942">
    <property type="entry name" value="sulfatase_rSAM"/>
    <property type="match status" value="1"/>
</dbReference>
<dbReference type="CDD" id="cd01335">
    <property type="entry name" value="Radical_SAM"/>
    <property type="match status" value="1"/>
</dbReference>
<reference evidence="9 10" key="1">
    <citation type="submission" date="2019-03" db="EMBL/GenBank/DDBJ databases">
        <title>Diversity of the mouse oral microbiome.</title>
        <authorList>
            <person name="Joseph S."/>
            <person name="Aduse-Opoku J."/>
            <person name="Curtis M."/>
            <person name="Wade W."/>
            <person name="Hashim A."/>
        </authorList>
    </citation>
    <scope>NUCLEOTIDE SEQUENCE [LARGE SCALE GENOMIC DNA]</scope>
    <source>
        <strain evidence="9 10">P11</strain>
    </source>
</reference>
<dbReference type="SFLD" id="SFLDG01384">
    <property type="entry name" value="thioether_bond_formation_requi"/>
    <property type="match status" value="1"/>
</dbReference>
<dbReference type="InterPro" id="IPR013785">
    <property type="entry name" value="Aldolase_TIM"/>
</dbReference>
<dbReference type="SUPFAM" id="SSF102114">
    <property type="entry name" value="Radical SAM enzymes"/>
    <property type="match status" value="1"/>
</dbReference>
<evidence type="ECO:0000256" key="6">
    <source>
        <dbReference type="ARBA" id="ARBA00023014"/>
    </source>
</evidence>
<gene>
    <name evidence="9" type="ORF">E4T88_06995</name>
</gene>
<evidence type="ECO:0000259" key="8">
    <source>
        <dbReference type="PROSITE" id="PS51918"/>
    </source>
</evidence>
<dbReference type="GO" id="GO:0016491">
    <property type="term" value="F:oxidoreductase activity"/>
    <property type="evidence" value="ECO:0007669"/>
    <property type="project" value="InterPro"/>
</dbReference>
<evidence type="ECO:0000256" key="5">
    <source>
        <dbReference type="ARBA" id="ARBA00023004"/>
    </source>
</evidence>
<keyword evidence="3" id="KW-0949">S-adenosyl-L-methionine</keyword>
<dbReference type="InterPro" id="IPR023885">
    <property type="entry name" value="4Fe4S-binding_SPASM_dom"/>
</dbReference>
<dbReference type="EMBL" id="SPPK01000002">
    <property type="protein sequence ID" value="TFU89752.1"/>
    <property type="molecule type" value="Genomic_DNA"/>
</dbReference>
<dbReference type="Proteomes" id="UP000298285">
    <property type="component" value="Unassembled WGS sequence"/>
</dbReference>
<dbReference type="GO" id="GO:0046872">
    <property type="term" value="F:metal ion binding"/>
    <property type="evidence" value="ECO:0007669"/>
    <property type="project" value="UniProtKB-KW"/>
</dbReference>
<dbReference type="AlphaFoldDB" id="A0A4Y9IN86"/>
<dbReference type="InterPro" id="IPR034491">
    <property type="entry name" value="Anaerob_Ser_sulfatase-maturase"/>
</dbReference>
<dbReference type="Pfam" id="PF04055">
    <property type="entry name" value="Radical_SAM"/>
    <property type="match status" value="1"/>
</dbReference>
<evidence type="ECO:0000256" key="1">
    <source>
        <dbReference type="ARBA" id="ARBA00001966"/>
    </source>
</evidence>
<evidence type="ECO:0000313" key="10">
    <source>
        <dbReference type="Proteomes" id="UP000298285"/>
    </source>
</evidence>
<dbReference type="Gene3D" id="3.20.20.70">
    <property type="entry name" value="Aldolase class I"/>
    <property type="match status" value="1"/>
</dbReference>
<keyword evidence="6" id="KW-0411">Iron-sulfur</keyword>
<dbReference type="SFLD" id="SFLDF00285">
    <property type="entry name" value="anaerobic_Ser-type_sulfatase-m"/>
    <property type="match status" value="1"/>
</dbReference>
<dbReference type="SFLD" id="SFLDG01386">
    <property type="entry name" value="main_SPASM_domain-containing"/>
    <property type="match status" value="1"/>
</dbReference>
<name>A0A4Y9IN86_9BACT</name>
<keyword evidence="5" id="KW-0408">Iron</keyword>
<organism evidence="9 10">
    <name type="scientific">Dysgonomonas mossii</name>
    <dbReference type="NCBI Taxonomy" id="163665"/>
    <lineage>
        <taxon>Bacteria</taxon>
        <taxon>Pseudomonadati</taxon>
        <taxon>Bacteroidota</taxon>
        <taxon>Bacteroidia</taxon>
        <taxon>Bacteroidales</taxon>
        <taxon>Dysgonomonadaceae</taxon>
        <taxon>Dysgonomonas</taxon>
    </lineage>
</organism>
<dbReference type="InterPro" id="IPR023867">
    <property type="entry name" value="Sulphatase_maturase_rSAM"/>
</dbReference>
<evidence type="ECO:0000313" key="9">
    <source>
        <dbReference type="EMBL" id="TFU89752.1"/>
    </source>
</evidence>
<feature type="domain" description="Radical SAM core" evidence="8">
    <location>
        <begin position="7"/>
        <end position="236"/>
    </location>
</feature>
<evidence type="ECO:0000256" key="7">
    <source>
        <dbReference type="ARBA" id="ARBA00023601"/>
    </source>
</evidence>
<dbReference type="InterPro" id="IPR058240">
    <property type="entry name" value="rSAM_sf"/>
</dbReference>
<evidence type="ECO:0000256" key="4">
    <source>
        <dbReference type="ARBA" id="ARBA00022723"/>
    </source>
</evidence>
<keyword evidence="4" id="KW-0479">Metal-binding</keyword>
<dbReference type="InterPro" id="IPR007197">
    <property type="entry name" value="rSAM"/>
</dbReference>
<dbReference type="SFLD" id="SFLDG01067">
    <property type="entry name" value="SPASM/twitch_domain_containing"/>
    <property type="match status" value="1"/>
</dbReference>
<dbReference type="PANTHER" id="PTHR43273:SF3">
    <property type="entry name" value="ANAEROBIC SULFATASE-MATURATING ENZYME HOMOLOG ASLB-RELATED"/>
    <property type="match status" value="1"/>
</dbReference>